<evidence type="ECO:0000256" key="3">
    <source>
        <dbReference type="ARBA" id="ARBA00022737"/>
    </source>
</evidence>
<name>A0A0D2MNH0_9CHLO</name>
<dbReference type="Proteomes" id="UP000054498">
    <property type="component" value="Unassembled WGS sequence"/>
</dbReference>
<comment type="subcellular location">
    <subcellularLocation>
        <location evidence="1">Membrane</location>
        <topology evidence="1">Multi-pass membrane protein</topology>
    </subcellularLocation>
</comment>
<feature type="transmembrane region" description="Helical" evidence="7">
    <location>
        <begin position="418"/>
        <end position="441"/>
    </location>
</feature>
<dbReference type="InterPro" id="IPR014743">
    <property type="entry name" value="Cl-channel_core"/>
</dbReference>
<evidence type="ECO:0000256" key="2">
    <source>
        <dbReference type="ARBA" id="ARBA00022692"/>
    </source>
</evidence>
<dbReference type="OrthoDB" id="428525at2759"/>
<dbReference type="PRINTS" id="PR00762">
    <property type="entry name" value="CLCHANNEL"/>
</dbReference>
<dbReference type="SUPFAM" id="SSF81340">
    <property type="entry name" value="Clc chloride channel"/>
    <property type="match status" value="1"/>
</dbReference>
<dbReference type="PANTHER" id="PTHR11689">
    <property type="entry name" value="CHLORIDE CHANNEL PROTEIN CLC FAMILY MEMBER"/>
    <property type="match status" value="1"/>
</dbReference>
<feature type="transmembrane region" description="Helical" evidence="7">
    <location>
        <begin position="272"/>
        <end position="295"/>
    </location>
</feature>
<keyword evidence="3" id="KW-0677">Repeat</keyword>
<gene>
    <name evidence="8" type="ORF">MNEG_5882</name>
</gene>
<feature type="transmembrane region" description="Helical" evidence="7">
    <location>
        <begin position="447"/>
        <end position="472"/>
    </location>
</feature>
<dbReference type="PANTHER" id="PTHR11689:SF136">
    <property type="entry name" value="H(+)_CL(-) EXCHANGE TRANSPORTER 7"/>
    <property type="match status" value="1"/>
</dbReference>
<dbReference type="GO" id="GO:0015108">
    <property type="term" value="F:chloride transmembrane transporter activity"/>
    <property type="evidence" value="ECO:0007669"/>
    <property type="project" value="InterPro"/>
</dbReference>
<keyword evidence="9" id="KW-1185">Reference proteome</keyword>
<dbReference type="InterPro" id="IPR001807">
    <property type="entry name" value="ClC"/>
</dbReference>
<keyword evidence="4 7" id="KW-1133">Transmembrane helix</keyword>
<evidence type="ECO:0000256" key="4">
    <source>
        <dbReference type="ARBA" id="ARBA00022989"/>
    </source>
</evidence>
<keyword evidence="5" id="KW-0129">CBS domain</keyword>
<dbReference type="Gene3D" id="1.10.3080.10">
    <property type="entry name" value="Clc chloride channel"/>
    <property type="match status" value="1"/>
</dbReference>
<keyword evidence="6 7" id="KW-0472">Membrane</keyword>
<dbReference type="KEGG" id="mng:MNEG_5882"/>
<accession>A0A0D2MNH0</accession>
<evidence type="ECO:0000256" key="5">
    <source>
        <dbReference type="ARBA" id="ARBA00023122"/>
    </source>
</evidence>
<protein>
    <recommendedName>
        <fullName evidence="10">Chloride channel protein</fullName>
    </recommendedName>
</protein>
<organism evidence="8 9">
    <name type="scientific">Monoraphidium neglectum</name>
    <dbReference type="NCBI Taxonomy" id="145388"/>
    <lineage>
        <taxon>Eukaryota</taxon>
        <taxon>Viridiplantae</taxon>
        <taxon>Chlorophyta</taxon>
        <taxon>core chlorophytes</taxon>
        <taxon>Chlorophyceae</taxon>
        <taxon>CS clade</taxon>
        <taxon>Sphaeropleales</taxon>
        <taxon>Selenastraceae</taxon>
        <taxon>Monoraphidium</taxon>
    </lineage>
</organism>
<sequence length="536" mass="55828">MAFCLNWATEALQWAKYAAAVSLIQSDGGYFLPWLAYTGISTAYAALAGLLISRLSPMAAGSGIPAMRSWINGVDVPRCVAPSTLAVKAVGVALAIAAGLVAGKEGPYIQCGGIISYLVGCSADACIRRWAVRRFRHEKTKPGKPAPVRGPRRWLRGWLRAALRALAVVEPREASDYASVGTSGGVAVAFNAPVAGMAYAAEEGNTVYSVAMLWKAVFAAGAAIWMMQLLGVAAQGQSLLVDSQITLLNNLSFRGPSEVSSIFWYHSWEVPLMALLGGAIGLLGALWTSACIAILKWRASWIPESRPGLRNLEVAVCAAVTATVWFTVCYASPCIPIPPSAAAVTAANGHHFTRDYFNGPGSLWPRLWCREPGTYASWAQLFAMPIEGAVRALMSVQPAAAVAGDGGGLAVVPSENFVFTYSTLGLFVACAFTGLLLTYGIAAPTGIFIPTMAIGAAVGRLAGHGVQAVLLAAGLQLQVSLPTWAAVGAAGLLAGNTRLLLSTVLIVTETTGSAPALVPIILATVVSKLVADALTK</sequence>
<evidence type="ECO:0000256" key="6">
    <source>
        <dbReference type="ARBA" id="ARBA00023136"/>
    </source>
</evidence>
<dbReference type="AlphaFoldDB" id="A0A0D2MNH0"/>
<dbReference type="Pfam" id="PF00654">
    <property type="entry name" value="Voltage_CLC"/>
    <property type="match status" value="1"/>
</dbReference>
<evidence type="ECO:0000313" key="8">
    <source>
        <dbReference type="EMBL" id="KIZ02077.1"/>
    </source>
</evidence>
<dbReference type="GeneID" id="25738759"/>
<proteinExistence type="predicted"/>
<dbReference type="EMBL" id="KK101128">
    <property type="protein sequence ID" value="KIZ02077.1"/>
    <property type="molecule type" value="Genomic_DNA"/>
</dbReference>
<dbReference type="STRING" id="145388.A0A0D2MNH0"/>
<feature type="transmembrane region" description="Helical" evidence="7">
    <location>
        <begin position="31"/>
        <end position="52"/>
    </location>
</feature>
<dbReference type="RefSeq" id="XP_013901096.1">
    <property type="nucleotide sequence ID" value="XM_014045642.1"/>
</dbReference>
<evidence type="ECO:0000313" key="9">
    <source>
        <dbReference type="Proteomes" id="UP000054498"/>
    </source>
</evidence>
<evidence type="ECO:0000256" key="1">
    <source>
        <dbReference type="ARBA" id="ARBA00004141"/>
    </source>
</evidence>
<dbReference type="GO" id="GO:0016020">
    <property type="term" value="C:membrane"/>
    <property type="evidence" value="ECO:0007669"/>
    <property type="project" value="UniProtKB-SubCell"/>
</dbReference>
<keyword evidence="2 7" id="KW-0812">Transmembrane</keyword>
<evidence type="ECO:0008006" key="10">
    <source>
        <dbReference type="Google" id="ProtNLM"/>
    </source>
</evidence>
<evidence type="ECO:0000256" key="7">
    <source>
        <dbReference type="SAM" id="Phobius"/>
    </source>
</evidence>
<dbReference type="InterPro" id="IPR051280">
    <property type="entry name" value="Cl-channel/antiporter"/>
</dbReference>
<feature type="transmembrane region" description="Helical" evidence="7">
    <location>
        <begin position="213"/>
        <end position="234"/>
    </location>
</feature>
<reference evidence="8 9" key="1">
    <citation type="journal article" date="2013" name="BMC Genomics">
        <title>Reconstruction of the lipid metabolism for the microalga Monoraphidium neglectum from its genome sequence reveals characteristics suitable for biofuel production.</title>
        <authorList>
            <person name="Bogen C."/>
            <person name="Al-Dilaimi A."/>
            <person name="Albersmeier A."/>
            <person name="Wichmann J."/>
            <person name="Grundmann M."/>
            <person name="Rupp O."/>
            <person name="Lauersen K.J."/>
            <person name="Blifernez-Klassen O."/>
            <person name="Kalinowski J."/>
            <person name="Goesmann A."/>
            <person name="Mussgnug J.H."/>
            <person name="Kruse O."/>
        </authorList>
    </citation>
    <scope>NUCLEOTIDE SEQUENCE [LARGE SCALE GENOMIC DNA]</scope>
    <source>
        <strain evidence="8 9">SAG 48.87</strain>
    </source>
</reference>